<keyword evidence="4 7" id="KW-0472">Membrane</keyword>
<evidence type="ECO:0000256" key="7">
    <source>
        <dbReference type="SAM" id="Phobius"/>
    </source>
</evidence>
<dbReference type="PANTHER" id="PTHR45951:SF7">
    <property type="entry name" value="SSD DOMAIN-CONTAINING PROTEIN"/>
    <property type="match status" value="1"/>
</dbReference>
<evidence type="ECO:0000256" key="2">
    <source>
        <dbReference type="ARBA" id="ARBA00022692"/>
    </source>
</evidence>
<reference evidence="8 9" key="1">
    <citation type="journal article" date="2013" name="Nature">
        <title>Insights into bilaterian evolution from three spiralian genomes.</title>
        <authorList>
            <person name="Simakov O."/>
            <person name="Marletaz F."/>
            <person name="Cho S.J."/>
            <person name="Edsinger-Gonzales E."/>
            <person name="Havlak P."/>
            <person name="Hellsten U."/>
            <person name="Kuo D.H."/>
            <person name="Larsson T."/>
            <person name="Lv J."/>
            <person name="Arendt D."/>
            <person name="Savage R."/>
            <person name="Osoegawa K."/>
            <person name="de Jong P."/>
            <person name="Grimwood J."/>
            <person name="Chapman J.A."/>
            <person name="Shapiro H."/>
            <person name="Aerts A."/>
            <person name="Otillar R.P."/>
            <person name="Terry A.Y."/>
            <person name="Boore J.L."/>
            <person name="Grigoriev I.V."/>
            <person name="Lindberg D.R."/>
            <person name="Seaver E.C."/>
            <person name="Weisblat D.A."/>
            <person name="Putnam N.H."/>
            <person name="Rokhsar D.S."/>
        </authorList>
    </citation>
    <scope>NUCLEOTIDE SEQUENCE [LARGE SCALE GENOMIC DNA]</scope>
</reference>
<evidence type="ECO:0000256" key="3">
    <source>
        <dbReference type="ARBA" id="ARBA00022989"/>
    </source>
</evidence>
<evidence type="ECO:0000256" key="1">
    <source>
        <dbReference type="ARBA" id="ARBA00004141"/>
    </source>
</evidence>
<evidence type="ECO:0000256" key="6">
    <source>
        <dbReference type="SAM" id="MobiDB-lite"/>
    </source>
</evidence>
<dbReference type="RefSeq" id="XP_009063123.1">
    <property type="nucleotide sequence ID" value="XM_009064875.1"/>
</dbReference>
<organism evidence="8 9">
    <name type="scientific">Lottia gigantea</name>
    <name type="common">Giant owl limpet</name>
    <dbReference type="NCBI Taxonomy" id="225164"/>
    <lineage>
        <taxon>Eukaryota</taxon>
        <taxon>Metazoa</taxon>
        <taxon>Spiralia</taxon>
        <taxon>Lophotrochozoa</taxon>
        <taxon>Mollusca</taxon>
        <taxon>Gastropoda</taxon>
        <taxon>Patellogastropoda</taxon>
        <taxon>Lottioidea</taxon>
        <taxon>Lottiidae</taxon>
        <taxon>Lottia</taxon>
    </lineage>
</organism>
<keyword evidence="5" id="KW-0325">Glycoprotein</keyword>
<dbReference type="PANTHER" id="PTHR45951">
    <property type="entry name" value="PROTEIN DISPATCHED-RELATED"/>
    <property type="match status" value="1"/>
</dbReference>
<dbReference type="GO" id="GO:0016020">
    <property type="term" value="C:membrane"/>
    <property type="evidence" value="ECO:0007669"/>
    <property type="project" value="UniProtKB-SubCell"/>
</dbReference>
<keyword evidence="3 7" id="KW-1133">Transmembrane helix</keyword>
<evidence type="ECO:0008006" key="10">
    <source>
        <dbReference type="Google" id="ProtNLM"/>
    </source>
</evidence>
<proteinExistence type="predicted"/>
<feature type="transmembrane region" description="Helical" evidence="7">
    <location>
        <begin position="544"/>
        <end position="563"/>
    </location>
</feature>
<gene>
    <name evidence="8" type="ORF">LOTGIDRAFT_167395</name>
</gene>
<feature type="region of interest" description="Disordered" evidence="6">
    <location>
        <begin position="1"/>
        <end position="20"/>
    </location>
</feature>
<dbReference type="InterPro" id="IPR052081">
    <property type="entry name" value="Dispatched_Hh_regulator"/>
</dbReference>
<dbReference type="GO" id="GO:0022857">
    <property type="term" value="F:transmembrane transporter activity"/>
    <property type="evidence" value="ECO:0007669"/>
    <property type="project" value="TreeGrafter"/>
</dbReference>
<dbReference type="Proteomes" id="UP000030746">
    <property type="component" value="Unassembled WGS sequence"/>
</dbReference>
<dbReference type="EMBL" id="KB203149">
    <property type="protein sequence ID" value="ESO86162.1"/>
    <property type="molecule type" value="Genomic_DNA"/>
</dbReference>
<protein>
    <recommendedName>
        <fullName evidence="10">SSD domain-containing protein</fullName>
    </recommendedName>
</protein>
<dbReference type="CTD" id="20240606"/>
<evidence type="ECO:0000313" key="9">
    <source>
        <dbReference type="Proteomes" id="UP000030746"/>
    </source>
</evidence>
<dbReference type="SUPFAM" id="SSF82866">
    <property type="entry name" value="Multidrug efflux transporter AcrB transmembrane domain"/>
    <property type="match status" value="1"/>
</dbReference>
<dbReference type="GeneID" id="20240606"/>
<sequence>MPGSIESSDNNEDDITNIYDNEGIEQDSDVQMINIADGDFGNPNNGSDDELLLTPEEDTSRKNFKKPIWFCRFVAEWPSVAFGLGIAGHIFIVATTVTLLHLGYDVFPTNFEELPVNMENQPWIKRDLAWRRRDSYSHKLVGIKFPVVATGQDFMEIVISAKSGNVLTKSMMDDMKKFESQITSLKHYDDYCHIQPSSKKCIPPNSIQRLFDGSLSSIDPIFNDPNFTKIPQVLYTALQNNITNFHVKYALPKDTNITQSHAFAGMINLLRSDEVFTSTLEHNSVDFSDSPITPCDIFLVWGIKEQDLSNCYFGDYKCRGIQRYDDDFNPNSQEAQISFQKLCNKLFSMTTEEIKKYRIQIDHKTGLPKIKCFARDIDKYLQQAVPPTVFDARLPWDLEKTKKVIGHVFPEYYNVFNITPSYDEYLNAAFNLWTLGNYVQNNTEVLKGYDTLIGQMESPFTKTIVSNPEIKVGNKFRYVAISIETDINGFYMGFEEGIPLIEAWEGFMKDQLSTMPKSLQKGFQISPYGTWNWIYAQREIQRNAITGVILGLCLTTVILVISIHNIITSLLAALTICIVTVCVIGTLPIIGWKLGKKSLVLYY</sequence>
<evidence type="ECO:0000256" key="5">
    <source>
        <dbReference type="ARBA" id="ARBA00023180"/>
    </source>
</evidence>
<evidence type="ECO:0000256" key="4">
    <source>
        <dbReference type="ARBA" id="ARBA00023136"/>
    </source>
</evidence>
<name>V3ZP97_LOTGI</name>
<accession>V3ZP97</accession>
<evidence type="ECO:0000313" key="8">
    <source>
        <dbReference type="EMBL" id="ESO86162.1"/>
    </source>
</evidence>
<dbReference type="HOGENOM" id="CLU_452917_0_0_1"/>
<keyword evidence="2 7" id="KW-0812">Transmembrane</keyword>
<dbReference type="AlphaFoldDB" id="V3ZP97"/>
<dbReference type="OrthoDB" id="429851at2759"/>
<dbReference type="KEGG" id="lgi:LOTGIDRAFT_167395"/>
<comment type="subcellular location">
    <subcellularLocation>
        <location evidence="1">Membrane</location>
        <topology evidence="1">Multi-pass membrane protein</topology>
    </subcellularLocation>
</comment>
<keyword evidence="9" id="KW-1185">Reference proteome</keyword>
<feature type="transmembrane region" description="Helical" evidence="7">
    <location>
        <begin position="570"/>
        <end position="592"/>
    </location>
</feature>